<organism evidence="3 4">
    <name type="scientific">Heligmosomoides polygyrus</name>
    <name type="common">Parasitic roundworm</name>
    <dbReference type="NCBI Taxonomy" id="6339"/>
    <lineage>
        <taxon>Eukaryota</taxon>
        <taxon>Metazoa</taxon>
        <taxon>Ecdysozoa</taxon>
        <taxon>Nematoda</taxon>
        <taxon>Chromadorea</taxon>
        <taxon>Rhabditida</taxon>
        <taxon>Rhabditina</taxon>
        <taxon>Rhabditomorpha</taxon>
        <taxon>Strongyloidea</taxon>
        <taxon>Heligmosomidae</taxon>
        <taxon>Heligmosomoides</taxon>
    </lineage>
</organism>
<keyword evidence="1" id="KW-0732">Signal</keyword>
<proteinExistence type="predicted"/>
<reference evidence="4" key="2">
    <citation type="submission" date="2019-09" db="UniProtKB">
        <authorList>
            <consortium name="WormBaseParasite"/>
        </authorList>
    </citation>
    <scope>IDENTIFICATION</scope>
</reference>
<protein>
    <submittedName>
        <fullName evidence="4">Secreted protein</fullName>
    </submittedName>
</protein>
<evidence type="ECO:0000313" key="4">
    <source>
        <dbReference type="WBParaSite" id="HPBE_0002205701-mRNA-1"/>
    </source>
</evidence>
<evidence type="ECO:0000313" key="2">
    <source>
        <dbReference type="EMBL" id="VDP30042.1"/>
    </source>
</evidence>
<accession>A0A183GHL0</accession>
<gene>
    <name evidence="2" type="ORF">HPBE_LOCUS22056</name>
</gene>
<sequence>MLALIHYLLVSFPLGIPAADPACHDSVLFHRGESILPSTSLFCVVRSNQESQDGKLPVIQSEEQRSEIVSEYPLLQAEQIPIPSVPPVILRRRNGQVTEFLLPAAFIGTKCSGVQPLVLGFSQSITCSPEFSSFSESECRSHEFLSASSLFASPLISVTNSHLIATLVAGRTRVTTCQQKVHSTRSLTGCSLPGSAE</sequence>
<dbReference type="AlphaFoldDB" id="A0A183GHL0"/>
<reference evidence="2 3" key="1">
    <citation type="submission" date="2018-11" db="EMBL/GenBank/DDBJ databases">
        <authorList>
            <consortium name="Pathogen Informatics"/>
        </authorList>
    </citation>
    <scope>NUCLEOTIDE SEQUENCE [LARGE SCALE GENOMIC DNA]</scope>
</reference>
<feature type="chain" id="PRO_5044552066" evidence="1">
    <location>
        <begin position="19"/>
        <end position="197"/>
    </location>
</feature>
<feature type="signal peptide" evidence="1">
    <location>
        <begin position="1"/>
        <end position="18"/>
    </location>
</feature>
<name>A0A183GHL0_HELPZ</name>
<evidence type="ECO:0000313" key="3">
    <source>
        <dbReference type="Proteomes" id="UP000050761"/>
    </source>
</evidence>
<accession>A0A3P8BVB3</accession>
<dbReference type="WBParaSite" id="HPBE_0002205701-mRNA-1">
    <property type="protein sequence ID" value="HPBE_0002205701-mRNA-1"/>
    <property type="gene ID" value="HPBE_0002205701"/>
</dbReference>
<dbReference type="Proteomes" id="UP000050761">
    <property type="component" value="Unassembled WGS sequence"/>
</dbReference>
<keyword evidence="3" id="KW-1185">Reference proteome</keyword>
<dbReference type="OrthoDB" id="5851935at2759"/>
<dbReference type="EMBL" id="UZAH01033610">
    <property type="protein sequence ID" value="VDP30042.1"/>
    <property type="molecule type" value="Genomic_DNA"/>
</dbReference>
<evidence type="ECO:0000256" key="1">
    <source>
        <dbReference type="SAM" id="SignalP"/>
    </source>
</evidence>